<keyword evidence="1" id="KW-1133">Transmembrane helix</keyword>
<evidence type="ECO:0000313" key="3">
    <source>
        <dbReference type="Proteomes" id="UP000008881"/>
    </source>
</evidence>
<dbReference type="eggNOG" id="ENOG502ZWM7">
    <property type="taxonomic scope" value="Bacteria"/>
</dbReference>
<accession>A0A0H3FSW4</accession>
<organism evidence="2 3">
    <name type="scientific">Klebsiella aerogenes (strain ATCC 13048 / DSM 30053 / CCUG 1429 / JCM 1235 / KCTC 2190 / NBRC 13534 / NCIMB 10102 / NCTC 10006 / CDC 819-56)</name>
    <name type="common">Enterobacter aerogenes</name>
    <dbReference type="NCBI Taxonomy" id="1028307"/>
    <lineage>
        <taxon>Bacteria</taxon>
        <taxon>Pseudomonadati</taxon>
        <taxon>Pseudomonadota</taxon>
        <taxon>Gammaproteobacteria</taxon>
        <taxon>Enterobacterales</taxon>
        <taxon>Enterobacteriaceae</taxon>
        <taxon>Klebsiella/Raoultella group</taxon>
        <taxon>Klebsiella</taxon>
    </lineage>
</organism>
<protein>
    <submittedName>
        <fullName evidence="2">Uncharacterized protein</fullName>
    </submittedName>
</protein>
<dbReference type="KEGG" id="eae:EAE_19390"/>
<sequence>MDAYALTKMSIVSYHLIISSFLFVAVFVMLIIYHDYYKKHDQELAGAFELLRRNGFLDYQDYYLYEKLGLPGFGFRASLMAAILKEKKIKRKGGGWLKSGASQLVREYYDISLLQNFQRLTWLMLFLFTVMFILALLGDN</sequence>
<keyword evidence="1" id="KW-0812">Transmembrane</keyword>
<evidence type="ECO:0000256" key="1">
    <source>
        <dbReference type="SAM" id="Phobius"/>
    </source>
</evidence>
<dbReference type="EMBL" id="CP002824">
    <property type="protein sequence ID" value="AEG98785.1"/>
    <property type="molecule type" value="Genomic_DNA"/>
</dbReference>
<dbReference type="OrthoDB" id="6629883at2"/>
<keyword evidence="1" id="KW-0472">Membrane</keyword>
<evidence type="ECO:0000313" key="2">
    <source>
        <dbReference type="EMBL" id="AEG98785.1"/>
    </source>
</evidence>
<dbReference type="PATRIC" id="fig|1028307.3.peg.3871"/>
<dbReference type="RefSeq" id="WP_015705457.1">
    <property type="nucleotide sequence ID" value="NC_015663.1"/>
</dbReference>
<reference evidence="2 3" key="1">
    <citation type="journal article" date="2012" name="J. Bacteriol.">
        <title>Complete genome sequence of Enterobacter aerogenes KCTC 2190.</title>
        <authorList>
            <person name="Shin S.H."/>
            <person name="Kim S."/>
            <person name="Kim J.Y."/>
            <person name="Lee S."/>
            <person name="Um Y."/>
            <person name="Oh M.K."/>
            <person name="Kim Y.R."/>
            <person name="Lee J."/>
            <person name="Yang K.S."/>
        </authorList>
    </citation>
    <scope>NUCLEOTIDE SEQUENCE [LARGE SCALE GENOMIC DNA]</scope>
    <source>
        <strain evidence="2 3">KCTC 2190</strain>
    </source>
</reference>
<name>A0A0H3FSW4_KLEAK</name>
<dbReference type="GeneID" id="93312063"/>
<feature type="transmembrane region" description="Helical" evidence="1">
    <location>
        <begin position="120"/>
        <end position="138"/>
    </location>
</feature>
<keyword evidence="3" id="KW-1185">Reference proteome</keyword>
<dbReference type="Proteomes" id="UP000008881">
    <property type="component" value="Chromosome"/>
</dbReference>
<proteinExistence type="predicted"/>
<dbReference type="AlphaFoldDB" id="A0A0H3FSW4"/>
<gene>
    <name evidence="2" type="ordered locus">EAE_19390</name>
</gene>
<dbReference type="HOGENOM" id="CLU_1832023_0_0_6"/>
<feature type="transmembrane region" description="Helical" evidence="1">
    <location>
        <begin position="12"/>
        <end position="33"/>
    </location>
</feature>